<reference evidence="1 2" key="1">
    <citation type="submission" date="2020-07" db="EMBL/GenBank/DDBJ databases">
        <title>The complete genome of Paracoccus pantotrophus ACCC 10489.</title>
        <authorList>
            <person name="Si Y."/>
        </authorList>
    </citation>
    <scope>NUCLEOTIDE SEQUENCE [LARGE SCALE GENOMIC DNA]</scope>
    <source>
        <strain evidence="1 2">ACCC10489</strain>
        <plasmid evidence="1 2">unnamed1</plasmid>
    </source>
</reference>
<dbReference type="SMART" id="SM00710">
    <property type="entry name" value="PbH1"/>
    <property type="match status" value="4"/>
</dbReference>
<name>A0A7H9C1R2_PARPN</name>
<sequence length="1106" mass="115359">MEGDFSRGHRPDAKRGRSYRRVLPRQGAPILDSDLHALMDAGDRIDRQGLAHVACASGSTDLGFFVTPGRLLAMFDRVLGQQPQAAGGASAVRDFSRKYLDRLPGLQLGGGAGTVTVPLRSPLAAPTPCRVWMRADQPATVTVAGSVLNVPATGSYAPFAVTLNGAQAVFAPGAQPCWVALIETEAPSGASAVLHWCAGGFQIGGLLADAREAAWPDLTGPAADQLRAASAGAPGSRVAAYLELSERVVTAVEDPGLREQALGAGRETTSRSEVVAQVKLAPVAGLTEPAAIAAAFDSVALPTGSVAFGTSAGTAAADPCDLPVPGGYSGTENRLYRLVVHEVTTGAGAVTRFKWSRDNAAGLWPCALMPDQPPGAAVTHVRVGANDPLCAGDLVELTSEAVERGDAAPGAVNAAGFLRPRRMQGMLFRLDGGDVVAGSLREFRLLDPLTETPAPPFDPAPLGTEGLKLRLWSGLLERPGTGAATLTLEHGLIAEVDGAFEPGDWWQAEARALAPQANGPAVTTAHGPERQFAPLALLERGAAATPMILHAWLDLRSRKLCRQEADFTGYDGARVGTEADTVQEALDELFLRLSDGCGEIAVPPGASVQAVIDTIPADGNARICLNAGVRDLAATIVVADKGDLIVGGIGPGTILRGDLRRIIRFERCRSVDLRDFAAEALAAGDGAVIDFVDCGEVRLDQVRVTAAGLAAPGPAAIRQVSGADRPTRRFAMRRCTLSLGMFDSGVTAADPGHAEIEDNVIAIRPDPLNLAAELAAGGETLRAVGEVLLDRITLHDGDGGFDFVGGPVFAFAPPPGPPVVARHGIAMANGMWGRDTLSFSTHATLGSELWERIAETNQPPGGASHPPEIMDDFLRDFRRDLARAVFGLGSSATIPAGMGPLFQPLRDGLSATNGVAHGRTGITVAASRGPARGKALVRPVAALLALPGQSARIRGNQVSGFAQGVRIAGSSGRSRSNFIFLRSVEVQDNRIDLRLPWQARQRGGIWIGSTLSARINGNQAIDAGYVPLADGEQPIGLDCDGIRLWGWFGPLVEVRGNFCHGPSVGIRWVSLGNDEPSWGRPDVFIGAFADNAYSGMGSPSLPATLP</sequence>
<keyword evidence="1" id="KW-0614">Plasmid</keyword>
<dbReference type="Proteomes" id="UP000509322">
    <property type="component" value="Plasmid unnamed1"/>
</dbReference>
<proteinExistence type="predicted"/>
<dbReference type="InterPro" id="IPR006626">
    <property type="entry name" value="PbH1"/>
</dbReference>
<evidence type="ECO:0000313" key="2">
    <source>
        <dbReference type="Proteomes" id="UP000509322"/>
    </source>
</evidence>
<dbReference type="AlphaFoldDB" id="A0A7H9C1R2"/>
<dbReference type="EMBL" id="CP058691">
    <property type="protein sequence ID" value="QLH16875.1"/>
    <property type="molecule type" value="Genomic_DNA"/>
</dbReference>
<evidence type="ECO:0008006" key="3">
    <source>
        <dbReference type="Google" id="ProtNLM"/>
    </source>
</evidence>
<evidence type="ECO:0000313" key="1">
    <source>
        <dbReference type="EMBL" id="QLH16875.1"/>
    </source>
</evidence>
<protein>
    <recommendedName>
        <fullName evidence="3">Right-handed parallel beta-helix repeat-containing protein</fullName>
    </recommendedName>
</protein>
<accession>A0A7H9C1R2</accession>
<organism evidence="1 2">
    <name type="scientific">Paracoccus pantotrophus</name>
    <name type="common">Thiosphaera pantotropha</name>
    <dbReference type="NCBI Taxonomy" id="82367"/>
    <lineage>
        <taxon>Bacteria</taxon>
        <taxon>Pseudomonadati</taxon>
        <taxon>Pseudomonadota</taxon>
        <taxon>Alphaproteobacteria</taxon>
        <taxon>Rhodobacterales</taxon>
        <taxon>Paracoccaceae</taxon>
        <taxon>Paracoccus</taxon>
    </lineage>
</organism>
<dbReference type="RefSeq" id="WP_074990498.1">
    <property type="nucleotide sequence ID" value="NZ_CP058691.1"/>
</dbReference>
<geneLocation type="plasmid" evidence="1 2">
    <name>unnamed1</name>
</geneLocation>
<gene>
    <name evidence="1" type="ORF">HYQ43_21945</name>
</gene>